<evidence type="ECO:0000256" key="5">
    <source>
        <dbReference type="ARBA" id="ARBA00022723"/>
    </source>
</evidence>
<evidence type="ECO:0000313" key="10">
    <source>
        <dbReference type="EMBL" id="CAI8013989.1"/>
    </source>
</evidence>
<dbReference type="EC" id="2.3.2.27" evidence="3"/>
<comment type="caution">
    <text evidence="10">The sequence shown here is derived from an EMBL/GenBank/DDBJ whole genome shotgun (WGS) entry which is preliminary data.</text>
</comment>
<comment type="similarity">
    <text evidence="2">Belongs to the KCMF1 family.</text>
</comment>
<evidence type="ECO:0000256" key="2">
    <source>
        <dbReference type="ARBA" id="ARBA00010938"/>
    </source>
</evidence>
<feature type="domain" description="ZZ-type" evidence="9">
    <location>
        <begin position="17"/>
        <end position="74"/>
    </location>
</feature>
<protein>
    <recommendedName>
        <fullName evidence="3">RING-type E3 ubiquitin transferase</fullName>
        <ecNumber evidence="3">2.3.2.27</ecNumber>
    </recommendedName>
</protein>
<dbReference type="CDD" id="cd02338">
    <property type="entry name" value="ZZ_PCMF_like"/>
    <property type="match status" value="1"/>
</dbReference>
<dbReference type="GO" id="GO:0099536">
    <property type="term" value="P:synaptic signaling"/>
    <property type="evidence" value="ECO:0007669"/>
    <property type="project" value="TreeGrafter"/>
</dbReference>
<dbReference type="GO" id="GO:0008270">
    <property type="term" value="F:zinc ion binding"/>
    <property type="evidence" value="ECO:0007669"/>
    <property type="project" value="UniProtKB-KW"/>
</dbReference>
<dbReference type="Proteomes" id="UP001174909">
    <property type="component" value="Unassembled WGS sequence"/>
</dbReference>
<dbReference type="EMBL" id="CASHTH010001321">
    <property type="protein sequence ID" value="CAI8013989.1"/>
    <property type="molecule type" value="Genomic_DNA"/>
</dbReference>
<dbReference type="InterPro" id="IPR000433">
    <property type="entry name" value="Znf_ZZ"/>
</dbReference>
<proteinExistence type="inferred from homology"/>
<keyword evidence="5" id="KW-0479">Metal-binding</keyword>
<dbReference type="Pfam" id="PF00569">
    <property type="entry name" value="ZZ"/>
    <property type="match status" value="1"/>
</dbReference>
<sequence length="167" mass="18173">MARHMSRHSGKIFNMVAAGVSCDACGKGGFSGKRFKCLLCYDFDLCSDCHEAGETGSGRHSTSHPMQCILTRVDADLYYGGESHSVETPLSFTCPLCAQLGFSEAQLRDHVTKQHGESASAQEVICPVCASHPSGDPNHLTDDFLSHLTMEHRPPRDYELVISSLTP</sequence>
<dbReference type="PROSITE" id="PS50135">
    <property type="entry name" value="ZF_ZZ_2"/>
    <property type="match status" value="1"/>
</dbReference>
<dbReference type="PROSITE" id="PS01357">
    <property type="entry name" value="ZF_ZZ_1"/>
    <property type="match status" value="1"/>
</dbReference>
<evidence type="ECO:0000256" key="7">
    <source>
        <dbReference type="ARBA" id="ARBA00022833"/>
    </source>
</evidence>
<dbReference type="GO" id="GO:0045202">
    <property type="term" value="C:synapse"/>
    <property type="evidence" value="ECO:0007669"/>
    <property type="project" value="GOC"/>
</dbReference>
<dbReference type="PANTHER" id="PTHR12268">
    <property type="entry name" value="E3 UBIQUITIN-PROTEIN LIGASE KCMF1"/>
    <property type="match status" value="1"/>
</dbReference>
<keyword evidence="7" id="KW-0862">Zinc</keyword>
<dbReference type="SMART" id="SM00291">
    <property type="entry name" value="ZnF_ZZ"/>
    <property type="match status" value="1"/>
</dbReference>
<comment type="catalytic activity">
    <reaction evidence="1">
        <text>S-ubiquitinyl-[E2 ubiquitin-conjugating enzyme]-L-cysteine + [acceptor protein]-L-lysine = [E2 ubiquitin-conjugating enzyme]-L-cysteine + N(6)-ubiquitinyl-[acceptor protein]-L-lysine.</text>
        <dbReference type="EC" id="2.3.2.27"/>
    </reaction>
</comment>
<evidence type="ECO:0000256" key="4">
    <source>
        <dbReference type="ARBA" id="ARBA00022679"/>
    </source>
</evidence>
<evidence type="ECO:0000256" key="8">
    <source>
        <dbReference type="PROSITE-ProRule" id="PRU00228"/>
    </source>
</evidence>
<dbReference type="AlphaFoldDB" id="A0AA35WB26"/>
<keyword evidence="11" id="KW-1185">Reference proteome</keyword>
<reference evidence="10" key="1">
    <citation type="submission" date="2023-03" db="EMBL/GenBank/DDBJ databases">
        <authorList>
            <person name="Steffen K."/>
            <person name="Cardenas P."/>
        </authorList>
    </citation>
    <scope>NUCLEOTIDE SEQUENCE</scope>
</reference>
<evidence type="ECO:0000259" key="9">
    <source>
        <dbReference type="PROSITE" id="PS50135"/>
    </source>
</evidence>
<evidence type="ECO:0000256" key="6">
    <source>
        <dbReference type="ARBA" id="ARBA00022771"/>
    </source>
</evidence>
<organism evidence="10 11">
    <name type="scientific">Geodia barretti</name>
    <name type="common">Barrett's horny sponge</name>
    <dbReference type="NCBI Taxonomy" id="519541"/>
    <lineage>
        <taxon>Eukaryota</taxon>
        <taxon>Metazoa</taxon>
        <taxon>Porifera</taxon>
        <taxon>Demospongiae</taxon>
        <taxon>Heteroscleromorpha</taxon>
        <taxon>Tetractinellida</taxon>
        <taxon>Astrophorina</taxon>
        <taxon>Geodiidae</taxon>
        <taxon>Geodia</taxon>
    </lineage>
</organism>
<dbReference type="PANTHER" id="PTHR12268:SF13">
    <property type="entry name" value="E3 UBIQUITIN-PROTEIN LIGASE KCMF1"/>
    <property type="match status" value="1"/>
</dbReference>
<accession>A0AA35WB26</accession>
<dbReference type="GO" id="GO:0005886">
    <property type="term" value="C:plasma membrane"/>
    <property type="evidence" value="ECO:0007669"/>
    <property type="project" value="TreeGrafter"/>
</dbReference>
<dbReference type="PROSITE" id="PS51257">
    <property type="entry name" value="PROKAR_LIPOPROTEIN"/>
    <property type="match status" value="1"/>
</dbReference>
<evidence type="ECO:0000313" key="11">
    <source>
        <dbReference type="Proteomes" id="UP001174909"/>
    </source>
</evidence>
<name>A0AA35WB26_GEOBA</name>
<gene>
    <name evidence="10" type="ORF">GBAR_LOCUS8799</name>
</gene>
<evidence type="ECO:0000256" key="1">
    <source>
        <dbReference type="ARBA" id="ARBA00000900"/>
    </source>
</evidence>
<dbReference type="Pfam" id="PF05605">
    <property type="entry name" value="zf-Di19"/>
    <property type="match status" value="1"/>
</dbReference>
<dbReference type="InterPro" id="IPR050774">
    <property type="entry name" value="KCMF1/Dystrophin"/>
</dbReference>
<keyword evidence="6 8" id="KW-0863">Zinc-finger</keyword>
<dbReference type="InterPro" id="IPR043145">
    <property type="entry name" value="Znf_ZZ_sf"/>
</dbReference>
<dbReference type="Gene3D" id="3.30.60.90">
    <property type="match status" value="1"/>
</dbReference>
<keyword evidence="4" id="KW-0808">Transferase</keyword>
<dbReference type="GO" id="GO:0061630">
    <property type="term" value="F:ubiquitin protein ligase activity"/>
    <property type="evidence" value="ECO:0007669"/>
    <property type="project" value="UniProtKB-EC"/>
</dbReference>
<dbReference type="InterPro" id="IPR008598">
    <property type="entry name" value="Di19_Zn-bd"/>
</dbReference>
<evidence type="ECO:0000256" key="3">
    <source>
        <dbReference type="ARBA" id="ARBA00012483"/>
    </source>
</evidence>
<dbReference type="SUPFAM" id="SSF57850">
    <property type="entry name" value="RING/U-box"/>
    <property type="match status" value="1"/>
</dbReference>